<dbReference type="PANTHER" id="PTHR48449:SF1">
    <property type="entry name" value="DUF1985 DOMAIN-CONTAINING PROTEIN"/>
    <property type="match status" value="1"/>
</dbReference>
<feature type="domain" description="Ubiquitin-like protease family profile" evidence="5">
    <location>
        <begin position="856"/>
        <end position="1044"/>
    </location>
</feature>
<evidence type="ECO:0000256" key="4">
    <source>
        <dbReference type="SAM" id="MobiDB-lite"/>
    </source>
</evidence>
<feature type="region of interest" description="Disordered" evidence="4">
    <location>
        <begin position="472"/>
        <end position="500"/>
    </location>
</feature>
<dbReference type="InterPro" id="IPR003653">
    <property type="entry name" value="Peptidase_C48_C"/>
</dbReference>
<feature type="compositionally biased region" description="Polar residues" evidence="4">
    <location>
        <begin position="620"/>
        <end position="638"/>
    </location>
</feature>
<evidence type="ECO:0000256" key="1">
    <source>
        <dbReference type="ARBA" id="ARBA00005234"/>
    </source>
</evidence>
<protein>
    <recommendedName>
        <fullName evidence="5">Ubiquitin-like protease family profile domain-containing protein</fullName>
    </recommendedName>
</protein>
<keyword evidence="2" id="KW-0645">Protease</keyword>
<reference evidence="6 7" key="1">
    <citation type="submission" date="2020-02" db="EMBL/GenBank/DDBJ databases">
        <authorList>
            <person name="Ma Q."/>
            <person name="Huang Y."/>
            <person name="Song X."/>
            <person name="Pei D."/>
        </authorList>
    </citation>
    <scope>NUCLEOTIDE SEQUENCE [LARGE SCALE GENOMIC DNA]</scope>
    <source>
        <strain evidence="6">Sxm20200214</strain>
        <tissue evidence="6">Leaf</tissue>
    </source>
</reference>
<dbReference type="SUPFAM" id="SSF54001">
    <property type="entry name" value="Cysteine proteinases"/>
    <property type="match status" value="1"/>
</dbReference>
<dbReference type="InterPro" id="IPR015410">
    <property type="entry name" value="DUF1985"/>
</dbReference>
<keyword evidence="7" id="KW-1185">Reference proteome</keyword>
<feature type="compositionally biased region" description="Basic and acidic residues" evidence="4">
    <location>
        <begin position="568"/>
        <end position="579"/>
    </location>
</feature>
<evidence type="ECO:0000256" key="2">
    <source>
        <dbReference type="ARBA" id="ARBA00022670"/>
    </source>
</evidence>
<dbReference type="GO" id="GO:0008234">
    <property type="term" value="F:cysteine-type peptidase activity"/>
    <property type="evidence" value="ECO:0007669"/>
    <property type="project" value="InterPro"/>
</dbReference>
<dbReference type="AlphaFoldDB" id="A0A8X7W181"/>
<feature type="region of interest" description="Disordered" evidence="4">
    <location>
        <begin position="567"/>
        <end position="731"/>
    </location>
</feature>
<proteinExistence type="inferred from homology"/>
<dbReference type="EMBL" id="JAAMPC010000003">
    <property type="protein sequence ID" value="KAG2321993.1"/>
    <property type="molecule type" value="Genomic_DNA"/>
</dbReference>
<feature type="compositionally biased region" description="Low complexity" evidence="4">
    <location>
        <begin position="639"/>
        <end position="655"/>
    </location>
</feature>
<name>A0A8X7W181_BRACI</name>
<gene>
    <name evidence="6" type="ORF">Bca52824_015206</name>
</gene>
<dbReference type="InterPro" id="IPR038765">
    <property type="entry name" value="Papain-like_cys_pep_sf"/>
</dbReference>
<feature type="compositionally biased region" description="Polar residues" evidence="4">
    <location>
        <begin position="722"/>
        <end position="731"/>
    </location>
</feature>
<dbReference type="OrthoDB" id="1750169at2759"/>
<dbReference type="Gene3D" id="3.40.395.10">
    <property type="entry name" value="Adenoviral Proteinase, Chain A"/>
    <property type="match status" value="1"/>
</dbReference>
<dbReference type="Proteomes" id="UP000886595">
    <property type="component" value="Unassembled WGS sequence"/>
</dbReference>
<sequence length="1087" mass="122457">MEDNGEDHLLPERLFATDRFPCQRLNIYSRPNILAFIRHVLRDTAEFKKIRESPFGKLFDLPTHQCAVSCKLIHALMSRQLLVDLQYTFWTVFGSDPLRFSLEEFGTITGLNCGAFPEGYEAPDLNHKGANKQKNAHKDPTWRRLVGKNSNITIADLADDLENDREMDDWRRIRLPLLIIVDGVLVASKQVHRPTLRYVKMLEDVDAFLEFPWGRESFLHTVRTLKPPKFEKGKPVDDPVGMLVSKLKQKIFRLTGFPLALQLLAFRAVPTLLPKRLTPSHVQTIMDVTEPDIPLQNSIEINEILLVEDSSSTRVSPRIPVIRGPQPGWGEWSDENIDEKVKYMEQLISNNYTFAKSMWPGGDSSEPLHVVISIPDEPVHKKHIVERKRKDTKLKPRKAPKKSVSAEKIRRITRLCAASTSTPDTSNALEGRITILETRVTTLEKANERLKELLRRKRWGSRAGPVFAKFAGRHRRRIPHGSTHNSDPPHGDANVSPYSTNCQINQDVHMKDGYSADPEDPILSQYRVHHNATQRSRLSIVDPTDHNVSDHQHADHPLADHQTTVHNTTEHHSNDHHSSASDFNQAPPDHTYPIQGSPIHTPDAPNHVFVTPQTPDHHSPINNSLPPASPTHTISLKHNSTQPTTPNSPTQRSPTHAPLFIQGSPSQHSPPISTLPHFDATPLNNPNSQGAVPIYDSSALQYSQSPTFTPPPAVASTPSPSNKSLGFSPHSSTPNAFAATATVKGSTSLSKTSLSLEAKRSKDGDTLISDDSPEKTIQRANTTGHQVCELSDSSPAKKKPKHSFSEEEKALAQALIECRTLPHYLIITHPPLELWNLFYTTLSSKPNIFHLTPSKFDFQNKWLLQLATPQKWTDSLHMALIMHMLEDRHKDILTMEKSTFTGPALTSLMQSKGRQFLAAVDKAKFHWDPRLTKLLLLPGKTWFKPVEIVYTPMVWADKHWVGLVINLIVGHVDVLDPLPGLYGDDKVLTFLKPMLHMLPYLSRYVAKDNSRDLSPFTWQRIQGIYENTRGGDCGPVSAKLMELHLYSDPHPHMRGLTDDNVDKFRQLYAMEAYKTIVLPAYLATTTE</sequence>
<evidence type="ECO:0000256" key="3">
    <source>
        <dbReference type="ARBA" id="ARBA00022801"/>
    </source>
</evidence>
<dbReference type="Pfam" id="PF09331">
    <property type="entry name" value="DUF1985"/>
    <property type="match status" value="1"/>
</dbReference>
<feature type="region of interest" description="Disordered" evidence="4">
    <location>
        <begin position="784"/>
        <end position="803"/>
    </location>
</feature>
<feature type="compositionally biased region" description="Basic and acidic residues" evidence="4">
    <location>
        <begin position="543"/>
        <end position="554"/>
    </location>
</feature>
<comment type="similarity">
    <text evidence="1">Belongs to the peptidase C48 family.</text>
</comment>
<feature type="compositionally biased region" description="Polar residues" evidence="4">
    <location>
        <begin position="663"/>
        <end position="672"/>
    </location>
</feature>
<organism evidence="6 7">
    <name type="scientific">Brassica carinata</name>
    <name type="common">Ethiopian mustard</name>
    <name type="synonym">Abyssinian cabbage</name>
    <dbReference type="NCBI Taxonomy" id="52824"/>
    <lineage>
        <taxon>Eukaryota</taxon>
        <taxon>Viridiplantae</taxon>
        <taxon>Streptophyta</taxon>
        <taxon>Embryophyta</taxon>
        <taxon>Tracheophyta</taxon>
        <taxon>Spermatophyta</taxon>
        <taxon>Magnoliopsida</taxon>
        <taxon>eudicotyledons</taxon>
        <taxon>Gunneridae</taxon>
        <taxon>Pentapetalae</taxon>
        <taxon>rosids</taxon>
        <taxon>malvids</taxon>
        <taxon>Brassicales</taxon>
        <taxon>Brassicaceae</taxon>
        <taxon>Brassiceae</taxon>
        <taxon>Brassica</taxon>
    </lineage>
</organism>
<dbReference type="PROSITE" id="PS50600">
    <property type="entry name" value="ULP_PROTEASE"/>
    <property type="match status" value="1"/>
</dbReference>
<dbReference type="GO" id="GO:0006508">
    <property type="term" value="P:proteolysis"/>
    <property type="evidence" value="ECO:0007669"/>
    <property type="project" value="UniProtKB-KW"/>
</dbReference>
<dbReference type="Pfam" id="PF02902">
    <property type="entry name" value="Peptidase_C48"/>
    <property type="match status" value="1"/>
</dbReference>
<dbReference type="PANTHER" id="PTHR48449">
    <property type="entry name" value="DUF1985 DOMAIN-CONTAINING PROTEIN"/>
    <property type="match status" value="1"/>
</dbReference>
<accession>A0A8X7W181</accession>
<comment type="caution">
    <text evidence="6">The sequence shown here is derived from an EMBL/GenBank/DDBJ whole genome shotgun (WGS) entry which is preliminary data.</text>
</comment>
<evidence type="ECO:0000259" key="5">
    <source>
        <dbReference type="PROSITE" id="PS50600"/>
    </source>
</evidence>
<evidence type="ECO:0000313" key="7">
    <source>
        <dbReference type="Proteomes" id="UP000886595"/>
    </source>
</evidence>
<feature type="region of interest" description="Disordered" evidence="4">
    <location>
        <begin position="748"/>
        <end position="773"/>
    </location>
</feature>
<feature type="region of interest" description="Disordered" evidence="4">
    <location>
        <begin position="534"/>
        <end position="554"/>
    </location>
</feature>
<evidence type="ECO:0000313" key="6">
    <source>
        <dbReference type="EMBL" id="KAG2321993.1"/>
    </source>
</evidence>
<keyword evidence="3" id="KW-0378">Hydrolase</keyword>